<protein>
    <recommendedName>
        <fullName evidence="4">Pali-domain-containing protein</fullName>
    </recommendedName>
</protein>
<feature type="transmembrane region" description="Helical" evidence="1">
    <location>
        <begin position="108"/>
        <end position="126"/>
    </location>
</feature>
<feature type="transmembrane region" description="Helical" evidence="1">
    <location>
        <begin position="138"/>
        <end position="160"/>
    </location>
</feature>
<dbReference type="Proteomes" id="UP001212997">
    <property type="component" value="Unassembled WGS sequence"/>
</dbReference>
<proteinExistence type="predicted"/>
<keyword evidence="3" id="KW-1185">Reference proteome</keyword>
<keyword evidence="1" id="KW-0812">Transmembrane</keyword>
<dbReference type="GO" id="GO:0035838">
    <property type="term" value="C:growing cell tip"/>
    <property type="evidence" value="ECO:0007669"/>
    <property type="project" value="TreeGrafter"/>
</dbReference>
<reference evidence="2" key="1">
    <citation type="submission" date="2022-07" db="EMBL/GenBank/DDBJ databases">
        <title>Genome Sequence of Physisporinus lineatus.</title>
        <authorList>
            <person name="Buettner E."/>
        </authorList>
    </citation>
    <scope>NUCLEOTIDE SEQUENCE</scope>
    <source>
        <strain evidence="2">VT162</strain>
    </source>
</reference>
<evidence type="ECO:0008006" key="4">
    <source>
        <dbReference type="Google" id="ProtNLM"/>
    </source>
</evidence>
<name>A0AAD5YBL8_9APHY</name>
<evidence type="ECO:0000313" key="3">
    <source>
        <dbReference type="Proteomes" id="UP001212997"/>
    </source>
</evidence>
<dbReference type="EMBL" id="JANAWD010000339">
    <property type="protein sequence ID" value="KAJ3481103.1"/>
    <property type="molecule type" value="Genomic_DNA"/>
</dbReference>
<dbReference type="InterPro" id="IPR009571">
    <property type="entry name" value="SUR7/Rim9-like_fungi"/>
</dbReference>
<accession>A0AAD5YBL8</accession>
<evidence type="ECO:0000313" key="2">
    <source>
        <dbReference type="EMBL" id="KAJ3481103.1"/>
    </source>
</evidence>
<dbReference type="GO" id="GO:0032153">
    <property type="term" value="C:cell division site"/>
    <property type="evidence" value="ECO:0007669"/>
    <property type="project" value="TreeGrafter"/>
</dbReference>
<keyword evidence="1" id="KW-0472">Membrane</keyword>
<dbReference type="AlphaFoldDB" id="A0AAD5YBL8"/>
<feature type="transmembrane region" description="Helical" evidence="1">
    <location>
        <begin position="12"/>
        <end position="33"/>
    </location>
</feature>
<dbReference type="PANTHER" id="PTHR28013">
    <property type="entry name" value="PROTEIN DCV1-RELATED"/>
    <property type="match status" value="1"/>
</dbReference>
<dbReference type="Pfam" id="PF06687">
    <property type="entry name" value="SUR7"/>
    <property type="match status" value="1"/>
</dbReference>
<dbReference type="GO" id="GO:0005886">
    <property type="term" value="C:plasma membrane"/>
    <property type="evidence" value="ECO:0007669"/>
    <property type="project" value="InterPro"/>
</dbReference>
<feature type="transmembrane region" description="Helical" evidence="1">
    <location>
        <begin position="180"/>
        <end position="200"/>
    </location>
</feature>
<gene>
    <name evidence="2" type="ORF">NLI96_g7888</name>
</gene>
<dbReference type="PANTHER" id="PTHR28013:SF4">
    <property type="entry name" value="MARVEL DOMAIN-CONTAINING PROTEIN"/>
    <property type="match status" value="1"/>
</dbReference>
<evidence type="ECO:0000256" key="1">
    <source>
        <dbReference type="SAM" id="Phobius"/>
    </source>
</evidence>
<dbReference type="InterPro" id="IPR051380">
    <property type="entry name" value="pH-response_reg_palI/RIM9"/>
</dbReference>
<organism evidence="2 3">
    <name type="scientific">Meripilus lineatus</name>
    <dbReference type="NCBI Taxonomy" id="2056292"/>
    <lineage>
        <taxon>Eukaryota</taxon>
        <taxon>Fungi</taxon>
        <taxon>Dikarya</taxon>
        <taxon>Basidiomycota</taxon>
        <taxon>Agaricomycotina</taxon>
        <taxon>Agaricomycetes</taxon>
        <taxon>Polyporales</taxon>
        <taxon>Meripilaceae</taxon>
        <taxon>Meripilus</taxon>
    </lineage>
</organism>
<keyword evidence="1" id="KW-1133">Transmembrane helix</keyword>
<comment type="caution">
    <text evidence="2">The sequence shown here is derived from an EMBL/GenBank/DDBJ whole genome shotgun (WGS) entry which is preliminary data.</text>
</comment>
<sequence>MSRAARAFHIPGIVFLFFAFVLLFLVSISLPYLTAIDFVRVHAQTGGSLGTSTDANAIDELRFGSWASCSYAVNGGRTCLPAGHGYSTKLGDQSGNIITIGPSWTRGLAIHPVCAGVTLIAFGLSLSTHLTLRLCASLVSFLAATLTLIAFAIDIALYAYVKHQMGKLSGAKLDTDTAPAFWMTFVSLILLLLAGTTVCFGRRKDKMDGATSYPMSSTKKSWVGGLFKKN</sequence>